<protein>
    <submittedName>
        <fullName evidence="3">Shikimate kinase</fullName>
    </submittedName>
</protein>
<dbReference type="Pfam" id="PF01202">
    <property type="entry name" value="SKI"/>
    <property type="match status" value="1"/>
</dbReference>
<dbReference type="PANTHER" id="PTHR21087:SF16">
    <property type="entry name" value="SHIKIMATE KINASE 1, CHLOROPLASTIC"/>
    <property type="match status" value="1"/>
</dbReference>
<proteinExistence type="predicted"/>
<organism evidence="3 4">
    <name type="scientific">Malaciobacter halophilus</name>
    <dbReference type="NCBI Taxonomy" id="197482"/>
    <lineage>
        <taxon>Bacteria</taxon>
        <taxon>Pseudomonadati</taxon>
        <taxon>Campylobacterota</taxon>
        <taxon>Epsilonproteobacteria</taxon>
        <taxon>Campylobacterales</taxon>
        <taxon>Arcobacteraceae</taxon>
        <taxon>Malaciobacter</taxon>
    </lineage>
</organism>
<dbReference type="InterPro" id="IPR027417">
    <property type="entry name" value="P-loop_NTPase"/>
</dbReference>
<keyword evidence="3" id="KW-0808">Transferase</keyword>
<dbReference type="Gene3D" id="3.40.50.300">
    <property type="entry name" value="P-loop containing nucleotide triphosphate hydrolases"/>
    <property type="match status" value="1"/>
</dbReference>
<dbReference type="GO" id="GO:0005829">
    <property type="term" value="C:cytosol"/>
    <property type="evidence" value="ECO:0007669"/>
    <property type="project" value="TreeGrafter"/>
</dbReference>
<keyword evidence="4" id="KW-1185">Reference proteome</keyword>
<dbReference type="GO" id="GO:0009073">
    <property type="term" value="P:aromatic amino acid family biosynthetic process"/>
    <property type="evidence" value="ECO:0007669"/>
    <property type="project" value="UniProtKB-KW"/>
</dbReference>
<dbReference type="Proteomes" id="UP000233248">
    <property type="component" value="Unassembled WGS sequence"/>
</dbReference>
<reference evidence="3 4" key="1">
    <citation type="submission" date="2017-09" db="EMBL/GenBank/DDBJ databases">
        <title>Genomics of the genus Arcobacter.</title>
        <authorList>
            <person name="Perez-Cataluna A."/>
            <person name="Figueras M.J."/>
            <person name="Salas-Masso N."/>
        </authorList>
    </citation>
    <scope>NUCLEOTIDE SEQUENCE [LARGE SCALE GENOMIC DNA]</scope>
    <source>
        <strain evidence="3 4">DSM 18005</strain>
    </source>
</reference>
<dbReference type="InterPro" id="IPR031322">
    <property type="entry name" value="Shikimate/glucono_kinase"/>
</dbReference>
<gene>
    <name evidence="3" type="ORF">CP960_01030</name>
</gene>
<dbReference type="PRINTS" id="PR01100">
    <property type="entry name" value="SHIKIMTKNASE"/>
</dbReference>
<keyword evidence="1" id="KW-0028">Amino-acid biosynthesis</keyword>
<keyword evidence="2" id="KW-0057">Aromatic amino acid biosynthesis</keyword>
<dbReference type="SUPFAM" id="SSF52540">
    <property type="entry name" value="P-loop containing nucleoside triphosphate hydrolases"/>
    <property type="match status" value="1"/>
</dbReference>
<comment type="caution">
    <text evidence="3">The sequence shown here is derived from an EMBL/GenBank/DDBJ whole genome shotgun (WGS) entry which is preliminary data.</text>
</comment>
<evidence type="ECO:0000256" key="2">
    <source>
        <dbReference type="ARBA" id="ARBA00023141"/>
    </source>
</evidence>
<dbReference type="AlphaFoldDB" id="A0A2N1J6A7"/>
<evidence type="ECO:0000256" key="1">
    <source>
        <dbReference type="ARBA" id="ARBA00022605"/>
    </source>
</evidence>
<dbReference type="EMBL" id="NXIF01000005">
    <property type="protein sequence ID" value="PKI82107.1"/>
    <property type="molecule type" value="Genomic_DNA"/>
</dbReference>
<evidence type="ECO:0000313" key="3">
    <source>
        <dbReference type="EMBL" id="PKI82107.1"/>
    </source>
</evidence>
<dbReference type="GO" id="GO:0008652">
    <property type="term" value="P:amino acid biosynthetic process"/>
    <property type="evidence" value="ECO:0007669"/>
    <property type="project" value="UniProtKB-KW"/>
</dbReference>
<keyword evidence="3" id="KW-0418">Kinase</keyword>
<dbReference type="GO" id="GO:0004765">
    <property type="term" value="F:shikimate kinase activity"/>
    <property type="evidence" value="ECO:0007669"/>
    <property type="project" value="TreeGrafter"/>
</dbReference>
<accession>A0A2N1J6A7</accession>
<sequence>MGVGKGTVARSLVKNSSMFAIDTDDLIQSVENRKIKKIFDTDGEAYFRALEKRCALWLEENVKANTIISTGGGFYKQENIKKIGKVIYLQSSFDGILNRINASENAQKKLRKRPLLQNLDEAKKLFNLRVKQYEAVADITVSVENRDIIDITNEILKNI</sequence>
<name>A0A2N1J6A7_9BACT</name>
<evidence type="ECO:0000313" key="4">
    <source>
        <dbReference type="Proteomes" id="UP000233248"/>
    </source>
</evidence>
<dbReference type="PANTHER" id="PTHR21087">
    <property type="entry name" value="SHIKIMATE KINASE"/>
    <property type="match status" value="1"/>
</dbReference>